<evidence type="ECO:0000313" key="3">
    <source>
        <dbReference type="Proteomes" id="UP001601992"/>
    </source>
</evidence>
<keyword evidence="3" id="KW-1185">Reference proteome</keyword>
<dbReference type="PANTHER" id="PTHR33371">
    <property type="entry name" value="INTERMEMBRANE PHOSPHOLIPID TRANSPORT SYSTEM BINDING PROTEIN MLAD-RELATED"/>
    <property type="match status" value="1"/>
</dbReference>
<feature type="domain" description="Mce/MlaD" evidence="1">
    <location>
        <begin position="54"/>
        <end position="130"/>
    </location>
</feature>
<proteinExistence type="predicted"/>
<evidence type="ECO:0000313" key="2">
    <source>
        <dbReference type="EMBL" id="MFF3571940.1"/>
    </source>
</evidence>
<dbReference type="InterPro" id="IPR052336">
    <property type="entry name" value="MlaD_Phospholipid_Transporter"/>
</dbReference>
<organism evidence="2 3">
    <name type="scientific">Nocardia jiangxiensis</name>
    <dbReference type="NCBI Taxonomy" id="282685"/>
    <lineage>
        <taxon>Bacteria</taxon>
        <taxon>Bacillati</taxon>
        <taxon>Actinomycetota</taxon>
        <taxon>Actinomycetes</taxon>
        <taxon>Mycobacteriales</taxon>
        <taxon>Nocardiaceae</taxon>
        <taxon>Nocardia</taxon>
    </lineage>
</organism>
<dbReference type="PANTHER" id="PTHR33371:SF15">
    <property type="entry name" value="LIPOPROTEIN LPRN"/>
    <property type="match status" value="1"/>
</dbReference>
<protein>
    <submittedName>
        <fullName evidence="2">MlaD family protein</fullName>
    </submittedName>
</protein>
<evidence type="ECO:0000259" key="1">
    <source>
        <dbReference type="Pfam" id="PF02470"/>
    </source>
</evidence>
<reference evidence="2 3" key="1">
    <citation type="submission" date="2024-10" db="EMBL/GenBank/DDBJ databases">
        <title>The Natural Products Discovery Center: Release of the First 8490 Sequenced Strains for Exploring Actinobacteria Biosynthetic Diversity.</title>
        <authorList>
            <person name="Kalkreuter E."/>
            <person name="Kautsar S.A."/>
            <person name="Yang D."/>
            <person name="Bader C.D."/>
            <person name="Teijaro C.N."/>
            <person name="Fluegel L."/>
            <person name="Davis C.M."/>
            <person name="Simpson J.R."/>
            <person name="Lauterbach L."/>
            <person name="Steele A.D."/>
            <person name="Gui C."/>
            <person name="Meng S."/>
            <person name="Li G."/>
            <person name="Viehrig K."/>
            <person name="Ye F."/>
            <person name="Su P."/>
            <person name="Kiefer A.F."/>
            <person name="Nichols A."/>
            <person name="Cepeda A.J."/>
            <person name="Yan W."/>
            <person name="Fan B."/>
            <person name="Jiang Y."/>
            <person name="Adhikari A."/>
            <person name="Zheng C.-J."/>
            <person name="Schuster L."/>
            <person name="Cowan T.M."/>
            <person name="Smanski M.J."/>
            <person name="Chevrette M.G."/>
            <person name="De Carvalho L.P.S."/>
            <person name="Shen B."/>
        </authorList>
    </citation>
    <scope>NUCLEOTIDE SEQUENCE [LARGE SCALE GENOMIC DNA]</scope>
    <source>
        <strain evidence="2 3">NPDC002593</strain>
    </source>
</reference>
<dbReference type="EMBL" id="JBIAQY010000011">
    <property type="protein sequence ID" value="MFF3571940.1"/>
    <property type="molecule type" value="Genomic_DNA"/>
</dbReference>
<name>A0ABW6S918_9NOCA</name>
<dbReference type="RefSeq" id="WP_387405624.1">
    <property type="nucleotide sequence ID" value="NZ_JBIAQY010000011.1"/>
</dbReference>
<sequence>MMKHTVLQRFTRHAQHVLRVAAAAGIAALALTINGCAFDPAGISVPGTTVSGKTYPLHIQFANVLNLPPGAKVLANGVEIGTLTGMHIVGGHPGYVLADVGIEESMHLPADVTAELQQSTPLGDVHIALTTTPGSAAAALPPGATIPLSHTTQAPQIEDTLAGLATAIGSGAVTDIQNTVRQLNTTLPADPKDTAHIFGVLGSDLTGVSTDLGSLDRLLDGLNGTTDVVSAKMAVLQRMLTPEGVEHLTGSVNAVISIFYIFAGMGPMAHSALWLGPVISASDSAAKAFVPLLLGNRPLDLNAPTNLKLLVDLIENKLIPFTEHGAKVNLVHTTVSGSGSDAVSTTDQTDRIIRTLRMIGAVR</sequence>
<gene>
    <name evidence="2" type="ORF">ACFYXQ_29580</name>
</gene>
<dbReference type="Proteomes" id="UP001601992">
    <property type="component" value="Unassembled WGS sequence"/>
</dbReference>
<accession>A0ABW6S918</accession>
<dbReference type="Pfam" id="PF02470">
    <property type="entry name" value="MlaD"/>
    <property type="match status" value="1"/>
</dbReference>
<comment type="caution">
    <text evidence="2">The sequence shown here is derived from an EMBL/GenBank/DDBJ whole genome shotgun (WGS) entry which is preliminary data.</text>
</comment>
<dbReference type="InterPro" id="IPR003399">
    <property type="entry name" value="Mce/MlaD"/>
</dbReference>